<organism evidence="1 2">
    <name type="scientific">Maribacter cobaltidurans</name>
    <dbReference type="NCBI Taxonomy" id="1178778"/>
    <lineage>
        <taxon>Bacteria</taxon>
        <taxon>Pseudomonadati</taxon>
        <taxon>Bacteroidota</taxon>
        <taxon>Flavobacteriia</taxon>
        <taxon>Flavobacteriales</taxon>
        <taxon>Flavobacteriaceae</taxon>
        <taxon>Maribacter</taxon>
    </lineage>
</organism>
<accession>A0A223V0L3</accession>
<name>A0A223V0L3_9FLAO</name>
<dbReference type="KEGG" id="marb:CJ263_01465"/>
<reference evidence="1 2" key="1">
    <citation type="submission" date="2017-08" db="EMBL/GenBank/DDBJ databases">
        <title>The complete genome sequence of Maribacter sp. B1, isolated from deep-sea sediment.</title>
        <authorList>
            <person name="Wu Y.-H."/>
            <person name="Cheng H."/>
            <person name="Xu X.-W."/>
        </authorList>
    </citation>
    <scope>NUCLEOTIDE SEQUENCE [LARGE SCALE GENOMIC DNA]</scope>
    <source>
        <strain evidence="1 2">B1</strain>
    </source>
</reference>
<proteinExistence type="predicted"/>
<gene>
    <name evidence="1" type="ORF">CJ263_01465</name>
</gene>
<evidence type="ECO:0000313" key="2">
    <source>
        <dbReference type="Proteomes" id="UP000215244"/>
    </source>
</evidence>
<protein>
    <submittedName>
        <fullName evidence="1">Uncharacterized protein</fullName>
    </submittedName>
</protein>
<dbReference type="AlphaFoldDB" id="A0A223V0L3"/>
<keyword evidence="2" id="KW-1185">Reference proteome</keyword>
<dbReference type="RefSeq" id="WP_094995637.1">
    <property type="nucleotide sequence ID" value="NZ_BMJL01000001.1"/>
</dbReference>
<evidence type="ECO:0000313" key="1">
    <source>
        <dbReference type="EMBL" id="ASV29003.1"/>
    </source>
</evidence>
<dbReference type="EMBL" id="CP022957">
    <property type="protein sequence ID" value="ASV29003.1"/>
    <property type="molecule type" value="Genomic_DNA"/>
</dbReference>
<sequence length="161" mass="18624">MLPQITDYIGLMGKLKYNLDRYKKDNNIYELLDCLMTLNAIPEWIVNSKNTKTSLTQIAEEKLAIMKGKNGFILDETKLSLNINHQLRLIRLICNHSKHKTDSILIPRIQKKYGGTLPASFPIKLYNIIAIGENEYDAEYLLNSVANFWFDAVKLENENFK</sequence>
<dbReference type="Proteomes" id="UP000215244">
    <property type="component" value="Chromosome"/>
</dbReference>
<dbReference type="OrthoDB" id="1493704at2"/>